<name>A0A922LTF5_SCHHA</name>
<dbReference type="KEGG" id="shx:MS3_00006094"/>
<keyword evidence="2" id="KW-1185">Reference proteome</keyword>
<evidence type="ECO:0000313" key="1">
    <source>
        <dbReference type="EMBL" id="KAH9593661.1"/>
    </source>
</evidence>
<reference evidence="1" key="1">
    <citation type="journal article" date="2012" name="Nat. Genet.">
        <title>Whole-genome sequence of Schistosoma haematobium.</title>
        <authorList>
            <person name="Young N.D."/>
            <person name="Jex A.R."/>
            <person name="Li B."/>
            <person name="Liu S."/>
            <person name="Yang L."/>
            <person name="Xiong Z."/>
            <person name="Li Y."/>
            <person name="Cantacessi C."/>
            <person name="Hall R.S."/>
            <person name="Xu X."/>
            <person name="Chen F."/>
            <person name="Wu X."/>
            <person name="Zerlotini A."/>
            <person name="Oliveira G."/>
            <person name="Hofmann A."/>
            <person name="Zhang G."/>
            <person name="Fang X."/>
            <person name="Kang Y."/>
            <person name="Campbell B.E."/>
            <person name="Loukas A."/>
            <person name="Ranganathan S."/>
            <person name="Rollinson D."/>
            <person name="Rinaldi G."/>
            <person name="Brindley P.J."/>
            <person name="Yang H."/>
            <person name="Wang J."/>
            <person name="Wang J."/>
            <person name="Gasser R.B."/>
        </authorList>
    </citation>
    <scope>NUCLEOTIDE SEQUENCE</scope>
</reference>
<accession>A0A922LTF5</accession>
<dbReference type="AlphaFoldDB" id="A0A922LTF5"/>
<protein>
    <submittedName>
        <fullName evidence="1">T-complex-associated testis-expressed protein 1</fullName>
    </submittedName>
</protein>
<dbReference type="CTD" id="24592895"/>
<dbReference type="EMBL" id="AMPZ03000001">
    <property type="protein sequence ID" value="KAH9593661.1"/>
    <property type="molecule type" value="Genomic_DNA"/>
</dbReference>
<gene>
    <name evidence="1" type="primary">TCTE1_1</name>
    <name evidence="1" type="ORF">MS3_00006094</name>
</gene>
<evidence type="ECO:0000313" key="2">
    <source>
        <dbReference type="Proteomes" id="UP000471633"/>
    </source>
</evidence>
<reference evidence="1" key="4">
    <citation type="journal article" date="2022" name="PLoS Pathog.">
        <title>Chromosome-level genome of Schistosoma haematobium underpins genome-wide explorations of molecular variation.</title>
        <authorList>
            <person name="Stroehlein A.J."/>
            <person name="Korhonen P.K."/>
            <person name="Lee V.V."/>
            <person name="Ralph S.A."/>
            <person name="Mentink-Kane M."/>
            <person name="You H."/>
            <person name="McManus D.P."/>
            <person name="Tchuente L.T."/>
            <person name="Stothard J.R."/>
            <person name="Kaur P."/>
            <person name="Dudchenko O."/>
            <person name="Aiden E.L."/>
            <person name="Yang B."/>
            <person name="Yang H."/>
            <person name="Emery A.M."/>
            <person name="Webster B.L."/>
            <person name="Brindley P.J."/>
            <person name="Rollinson D."/>
            <person name="Chang B.C.H."/>
            <person name="Gasser R.B."/>
            <person name="Young N.D."/>
        </authorList>
    </citation>
    <scope>NUCLEOTIDE SEQUENCE</scope>
</reference>
<dbReference type="GeneID" id="24592895"/>
<sequence>MYLNKKLWNLIIVKSENHTVGSKKLQDGMDQNSSLIHLDLRFTGSSQEAEYAISQRIEMNQAMNYKLQQEISDTYQCIPCEITSVARKQRSIVEQLGEIPFTSLRI</sequence>
<reference evidence="1" key="3">
    <citation type="submission" date="2021-06" db="EMBL/GenBank/DDBJ databases">
        <title>Chromosome-level genome assembly for S. haematobium.</title>
        <authorList>
            <person name="Stroehlein A.J."/>
        </authorList>
    </citation>
    <scope>NUCLEOTIDE SEQUENCE</scope>
</reference>
<organism evidence="1 2">
    <name type="scientific">Schistosoma haematobium</name>
    <name type="common">Blood fluke</name>
    <dbReference type="NCBI Taxonomy" id="6185"/>
    <lineage>
        <taxon>Eukaryota</taxon>
        <taxon>Metazoa</taxon>
        <taxon>Spiralia</taxon>
        <taxon>Lophotrochozoa</taxon>
        <taxon>Platyhelminthes</taxon>
        <taxon>Trematoda</taxon>
        <taxon>Digenea</taxon>
        <taxon>Strigeidida</taxon>
        <taxon>Schistosomatoidea</taxon>
        <taxon>Schistosomatidae</taxon>
        <taxon>Schistosoma</taxon>
    </lineage>
</organism>
<comment type="caution">
    <text evidence="1">The sequence shown here is derived from an EMBL/GenBank/DDBJ whole genome shotgun (WGS) entry which is preliminary data.</text>
</comment>
<reference evidence="1" key="2">
    <citation type="journal article" date="2019" name="Gigascience">
        <title>High-quality Schistosoma haematobium genome achieved by single-molecule and long-range sequencing.</title>
        <authorList>
            <person name="Stroehlein A.J."/>
            <person name="Korhonen P.K."/>
            <person name="Chong T.M."/>
            <person name="Lim Y.L."/>
            <person name="Chan K.G."/>
            <person name="Webster B."/>
            <person name="Rollinson D."/>
            <person name="Brindley P.J."/>
            <person name="Gasser R.B."/>
            <person name="Young N.D."/>
        </authorList>
    </citation>
    <scope>NUCLEOTIDE SEQUENCE</scope>
</reference>
<dbReference type="Proteomes" id="UP000471633">
    <property type="component" value="Unassembled WGS sequence"/>
</dbReference>
<proteinExistence type="predicted"/>
<dbReference type="RefSeq" id="XP_051072952.1">
    <property type="nucleotide sequence ID" value="XM_051214202.1"/>
</dbReference>